<organism evidence="1">
    <name type="scientific">Spodoptera frugiperda</name>
    <name type="common">Fall armyworm</name>
    <dbReference type="NCBI Taxonomy" id="7108"/>
    <lineage>
        <taxon>Eukaryota</taxon>
        <taxon>Metazoa</taxon>
        <taxon>Ecdysozoa</taxon>
        <taxon>Arthropoda</taxon>
        <taxon>Hexapoda</taxon>
        <taxon>Insecta</taxon>
        <taxon>Pterygota</taxon>
        <taxon>Neoptera</taxon>
        <taxon>Endopterygota</taxon>
        <taxon>Lepidoptera</taxon>
        <taxon>Glossata</taxon>
        <taxon>Ditrysia</taxon>
        <taxon>Noctuoidea</taxon>
        <taxon>Noctuidae</taxon>
        <taxon>Amphipyrinae</taxon>
        <taxon>Spodoptera</taxon>
    </lineage>
</organism>
<name>A0A2H1V8K4_SPOFR</name>
<evidence type="ECO:0000313" key="1">
    <source>
        <dbReference type="EMBL" id="SOQ37139.1"/>
    </source>
</evidence>
<accession>A0A2H1V8K4</accession>
<sequence>MTYDSVITLSGTWNIVMFNIRKVSAKFIVSNRHRLWTPETLKALQVRYRPFGVRNLELLGKGGAMTSLALGEARGCVRLLLTKNHPSPTPAFRAGAPARGSVRLLLTKTHPVPTTAFGAGAPQQSLQYRVSPYWRLVYCQWH</sequence>
<dbReference type="EMBL" id="ODYU01001224">
    <property type="protein sequence ID" value="SOQ37139.1"/>
    <property type="molecule type" value="Genomic_DNA"/>
</dbReference>
<proteinExistence type="predicted"/>
<dbReference type="AlphaFoldDB" id="A0A2H1V8K4"/>
<gene>
    <name evidence="1" type="ORF">SFRICE_001749</name>
</gene>
<protein>
    <submittedName>
        <fullName evidence="1">SFRICE_001749</fullName>
    </submittedName>
</protein>
<reference evidence="1" key="1">
    <citation type="submission" date="2016-07" db="EMBL/GenBank/DDBJ databases">
        <authorList>
            <person name="Bretaudeau A."/>
        </authorList>
    </citation>
    <scope>NUCLEOTIDE SEQUENCE</scope>
    <source>
        <strain evidence="1">Rice</strain>
        <tissue evidence="1">Whole body</tissue>
    </source>
</reference>